<dbReference type="RefSeq" id="WP_316679945.1">
    <property type="nucleotide sequence ID" value="NZ_CATZLL010000001.1"/>
</dbReference>
<dbReference type="InterPro" id="IPR011004">
    <property type="entry name" value="Trimer_LpxA-like_sf"/>
</dbReference>
<name>A0ABN9JE09_9RALS</name>
<sequence length="208" mass="21077">MKRLALLGASGHGKVVADAALIAGWQDIVFFDDAWPGLERNGHWPVVGDTAVLLTRIREFDGVLVSIGSCEARWRKQQSLQEAGAAIATVVHPRACVSAYARLGPGSVVMANAVVNVDAIIGDAAIVNTGATVDHDCVLGCGIHIGPGAHLSGNVTVGDCSWVGVGAIARQGTHIGSSVMVGAGAVVVSTVVDGSTVVGCPAKPISRG</sequence>
<dbReference type="GO" id="GO:0016746">
    <property type="term" value="F:acyltransferase activity"/>
    <property type="evidence" value="ECO:0007669"/>
    <property type="project" value="UniProtKB-KW"/>
</dbReference>
<evidence type="ECO:0000313" key="3">
    <source>
        <dbReference type="EMBL" id="CAJ0808739.1"/>
    </source>
</evidence>
<keyword evidence="4" id="KW-1185">Reference proteome</keyword>
<accession>A0ABN9JE09</accession>
<evidence type="ECO:0000313" key="4">
    <source>
        <dbReference type="Proteomes" id="UP001189757"/>
    </source>
</evidence>
<dbReference type="InterPro" id="IPR041561">
    <property type="entry name" value="PglD_N"/>
</dbReference>
<dbReference type="InterPro" id="IPR050179">
    <property type="entry name" value="Trans_hexapeptide_repeat"/>
</dbReference>
<feature type="domain" description="PglD N-terminal" evidence="2">
    <location>
        <begin position="3"/>
        <end position="79"/>
    </location>
</feature>
<keyword evidence="3" id="KW-0012">Acyltransferase</keyword>
<organism evidence="3 4">
    <name type="scientific">Ralstonia flaminis</name>
    <dbReference type="NCBI Taxonomy" id="3058597"/>
    <lineage>
        <taxon>Bacteria</taxon>
        <taxon>Pseudomonadati</taxon>
        <taxon>Pseudomonadota</taxon>
        <taxon>Betaproteobacteria</taxon>
        <taxon>Burkholderiales</taxon>
        <taxon>Burkholderiaceae</taxon>
        <taxon>Ralstonia</taxon>
    </lineage>
</organism>
<comment type="similarity">
    <text evidence="1">Belongs to the transferase hexapeptide repeat family.</text>
</comment>
<reference evidence="3 4" key="1">
    <citation type="submission" date="2023-07" db="EMBL/GenBank/DDBJ databases">
        <authorList>
            <person name="Peeters C."/>
        </authorList>
    </citation>
    <scope>NUCLEOTIDE SEQUENCE [LARGE SCALE GENOMIC DNA]</scope>
    <source>
        <strain evidence="3 4">LMG 18101</strain>
    </source>
</reference>
<dbReference type="Gene3D" id="2.160.10.10">
    <property type="entry name" value="Hexapeptide repeat proteins"/>
    <property type="match status" value="1"/>
</dbReference>
<evidence type="ECO:0000259" key="2">
    <source>
        <dbReference type="Pfam" id="PF17836"/>
    </source>
</evidence>
<dbReference type="PANTHER" id="PTHR43300:SF7">
    <property type="entry name" value="UDP-N-ACETYLBACILLOSAMINE N-ACETYLTRANSFERASE"/>
    <property type="match status" value="1"/>
</dbReference>
<dbReference type="Pfam" id="PF17836">
    <property type="entry name" value="PglD_N"/>
    <property type="match status" value="1"/>
</dbReference>
<dbReference type="InterPro" id="IPR020019">
    <property type="entry name" value="AcTrfase_PglD-like"/>
</dbReference>
<comment type="caution">
    <text evidence="3">The sequence shown here is derived from an EMBL/GenBank/DDBJ whole genome shotgun (WGS) entry which is preliminary data.</text>
</comment>
<proteinExistence type="inferred from homology"/>
<evidence type="ECO:0000256" key="1">
    <source>
        <dbReference type="ARBA" id="ARBA00007274"/>
    </source>
</evidence>
<dbReference type="CDD" id="cd03360">
    <property type="entry name" value="LbH_AT_putative"/>
    <property type="match status" value="1"/>
</dbReference>
<dbReference type="SUPFAM" id="SSF51161">
    <property type="entry name" value="Trimeric LpxA-like enzymes"/>
    <property type="match status" value="1"/>
</dbReference>
<dbReference type="Gene3D" id="3.40.50.20">
    <property type="match status" value="1"/>
</dbReference>
<dbReference type="EC" id="2.3.1.-" evidence="3"/>
<dbReference type="Proteomes" id="UP001189757">
    <property type="component" value="Unassembled WGS sequence"/>
</dbReference>
<keyword evidence="3" id="KW-0808">Transferase</keyword>
<dbReference type="PANTHER" id="PTHR43300">
    <property type="entry name" value="ACETYLTRANSFERASE"/>
    <property type="match status" value="1"/>
</dbReference>
<protein>
    <submittedName>
        <fullName evidence="3">Acetyltransferase EpsM</fullName>
        <ecNumber evidence="3">2.3.1.-</ecNumber>
    </submittedName>
</protein>
<dbReference type="EMBL" id="CATZLL010000001">
    <property type="protein sequence ID" value="CAJ0808739.1"/>
    <property type="molecule type" value="Genomic_DNA"/>
</dbReference>
<dbReference type="NCBIfam" id="TIGR03570">
    <property type="entry name" value="NeuD_NnaD"/>
    <property type="match status" value="1"/>
</dbReference>
<gene>
    <name evidence="3" type="primary">epsM</name>
    <name evidence="3" type="ORF">LMG18101_00428</name>
</gene>